<proteinExistence type="predicted"/>
<protein>
    <submittedName>
        <fullName evidence="2">FeS assembly protein SufD iron-regulated ABC transporter membrane-spanning permease</fullName>
    </submittedName>
</protein>
<dbReference type="Pfam" id="PF01458">
    <property type="entry name" value="SUFBD_core"/>
    <property type="match status" value="1"/>
</dbReference>
<accession>G8D477</accession>
<organism evidence="2">
    <name type="scientific">Candidatus Endecteinascidia fromenterensis</name>
    <dbReference type="NCBI Taxonomy" id="266021"/>
    <lineage>
        <taxon>Bacteria</taxon>
        <taxon>Pseudomonadati</taxon>
        <taxon>Pseudomonadota</taxon>
        <taxon>Gammaproteobacteria</taxon>
        <taxon>Thiotrichales</taxon>
        <taxon>Candidatus Endecteinascidia</taxon>
    </lineage>
</organism>
<dbReference type="SUPFAM" id="SSF101960">
    <property type="entry name" value="Stabilizer of iron transporter SufD"/>
    <property type="match status" value="1"/>
</dbReference>
<dbReference type="AlphaFoldDB" id="G8D477"/>
<dbReference type="PANTHER" id="PTHR43575:SF1">
    <property type="entry name" value="PROTEIN ABCI7, CHLOROPLASTIC"/>
    <property type="match status" value="1"/>
</dbReference>
<dbReference type="EMBL" id="HQ542106">
    <property type="protein sequence ID" value="ADQ20057.1"/>
    <property type="molecule type" value="Genomic_DNA"/>
</dbReference>
<name>G8D477_9GAMM</name>
<dbReference type="GO" id="GO:0016226">
    <property type="term" value="P:iron-sulfur cluster assembly"/>
    <property type="evidence" value="ECO:0007669"/>
    <property type="project" value="InterPro"/>
</dbReference>
<evidence type="ECO:0000313" key="2">
    <source>
        <dbReference type="EMBL" id="ADQ20057.1"/>
    </source>
</evidence>
<dbReference type="PANTHER" id="PTHR43575">
    <property type="entry name" value="PROTEIN ABCI7, CHLOROPLASTIC"/>
    <property type="match status" value="1"/>
</dbReference>
<dbReference type="InterPro" id="IPR037284">
    <property type="entry name" value="SUF_FeS_clus_asmbl_SufBD_sf"/>
</dbReference>
<dbReference type="InterPro" id="IPR055346">
    <property type="entry name" value="Fe-S_cluster_assembly_SufBD"/>
</dbReference>
<dbReference type="InterPro" id="IPR000825">
    <property type="entry name" value="SUF_FeS_clus_asmbl_SufBD_core"/>
</dbReference>
<gene>
    <name evidence="2" type="primary">etrL</name>
    <name evidence="2" type="ORF">ETU_000039</name>
</gene>
<reference evidence="2" key="1">
    <citation type="journal article" date="2011" name="ACS Chem. Biol.">
        <title>Meta-omic Characterization of the Marine Invertebrate Microbial Consortium That Produces the Chemotherapeutic Natural Product ET-743.</title>
        <authorList>
            <person name="Rath C.M."/>
            <person name="Janto B."/>
            <person name="Earl J."/>
            <person name="Ahmed A."/>
            <person name="Hu F.Z."/>
            <person name="Hiller L."/>
            <person name="Dahlgren M."/>
            <person name="Kreft R."/>
            <person name="Yu F."/>
            <person name="Wolff J.J."/>
            <person name="Kweon H.K."/>
            <person name="Christiansen M.A."/>
            <person name="Hakansson K."/>
            <person name="Williams R.M."/>
            <person name="Ehrlich G.D."/>
            <person name="Sherman D.H."/>
        </authorList>
    </citation>
    <scope>NUCLEOTIDE SEQUENCE</scope>
</reference>
<sequence length="419" mass="50263">MKIPCLFISPKFPQTDQDIVANFQKKCWTSFYKKGFSLQDKEYWKYSNFNQLLSNSRPYADIFNKKQKNLNFYNKKKQNRIKKNHLYFFNGKFDHLQSNVSDGIKIQRFNEWKKQNPYKTISLLSNVDHKIYPMAEANASMINDGIVLTVLKDKWIREPLYILYIWEESKYAQHYRHYIILEENAKLVLIEKNENLKKNKNLYLNTVMHIILNKYSRLEHIQEYYNIKDIIWLNYSEVSQKSQSEYYYFSIVKKNFFSRSDIKINLEGEYAKCWVNGIYDINNKMYYNIYIHINHICNSTYSNIFLKGILRKNANFVFYGKSVALKNTKNIQIFQKNENFVMDNQVCAYSHPVLEIYTDNIQCKHAVTFGKLDINAIFYLRNKGINKEQAISLLEKAFLYKGISYLSKYLRLIILRIIH</sequence>
<feature type="domain" description="SUF system FeS cluster assembly SufBD core" evidence="1">
    <location>
        <begin position="168"/>
        <end position="398"/>
    </location>
</feature>
<evidence type="ECO:0000259" key="1">
    <source>
        <dbReference type="Pfam" id="PF01458"/>
    </source>
</evidence>